<sequence length="96" mass="11386">VVVRQFLIDTFLNRWIGRREEIEWPSKSLDLSSLDYFLWGYVKNNVYATKPANLADFKERILYQVNLISPKMGRNVLNEFYLRLGHCQAADGRQFE</sequence>
<dbReference type="PANTHER" id="PTHR47326">
    <property type="entry name" value="TRANSPOSABLE ELEMENT TC3 TRANSPOSASE-LIKE PROTEIN"/>
    <property type="match status" value="1"/>
</dbReference>
<reference evidence="1 2" key="1">
    <citation type="journal article" date="2010" name="Science">
        <title>Genomic comparison of the ants Camponotus floridanus and Harpegnathos saltator.</title>
        <authorList>
            <person name="Bonasio R."/>
            <person name="Zhang G."/>
            <person name="Ye C."/>
            <person name="Mutti N.S."/>
            <person name="Fang X."/>
            <person name="Qin N."/>
            <person name="Donahue G."/>
            <person name="Yang P."/>
            <person name="Li Q."/>
            <person name="Li C."/>
            <person name="Zhang P."/>
            <person name="Huang Z."/>
            <person name="Berger S.L."/>
            <person name="Reinberg D."/>
            <person name="Wang J."/>
            <person name="Liebig J."/>
        </authorList>
    </citation>
    <scope>NUCLEOTIDE SEQUENCE [LARGE SCALE GENOMIC DNA]</scope>
    <source>
        <strain evidence="1 2">R22 G/1</strain>
    </source>
</reference>
<dbReference type="STRING" id="610380.E2BKX2"/>
<dbReference type="InterPro" id="IPR036397">
    <property type="entry name" value="RNaseH_sf"/>
</dbReference>
<dbReference type="InParanoid" id="E2BKX2"/>
<protein>
    <submittedName>
        <fullName evidence="1">Uncharacterized protein</fullName>
    </submittedName>
</protein>
<dbReference type="OrthoDB" id="7553527at2759"/>
<dbReference type="Proteomes" id="UP000008237">
    <property type="component" value="Unassembled WGS sequence"/>
</dbReference>
<dbReference type="GO" id="GO:0003676">
    <property type="term" value="F:nucleic acid binding"/>
    <property type="evidence" value="ECO:0007669"/>
    <property type="project" value="InterPro"/>
</dbReference>
<dbReference type="AlphaFoldDB" id="E2BKX2"/>
<gene>
    <name evidence="1" type="ORF">EAI_02637</name>
</gene>
<keyword evidence="2" id="KW-1185">Reference proteome</keyword>
<feature type="non-terminal residue" evidence="1">
    <location>
        <position position="1"/>
    </location>
</feature>
<proteinExistence type="predicted"/>
<dbReference type="PANTHER" id="PTHR47326:SF1">
    <property type="entry name" value="HTH PSQ-TYPE DOMAIN-CONTAINING PROTEIN"/>
    <property type="match status" value="1"/>
</dbReference>
<organism evidence="2">
    <name type="scientific">Harpegnathos saltator</name>
    <name type="common">Jerdon's jumping ant</name>
    <dbReference type="NCBI Taxonomy" id="610380"/>
    <lineage>
        <taxon>Eukaryota</taxon>
        <taxon>Metazoa</taxon>
        <taxon>Ecdysozoa</taxon>
        <taxon>Arthropoda</taxon>
        <taxon>Hexapoda</taxon>
        <taxon>Insecta</taxon>
        <taxon>Pterygota</taxon>
        <taxon>Neoptera</taxon>
        <taxon>Endopterygota</taxon>
        <taxon>Hymenoptera</taxon>
        <taxon>Apocrita</taxon>
        <taxon>Aculeata</taxon>
        <taxon>Formicoidea</taxon>
        <taxon>Formicidae</taxon>
        <taxon>Ponerinae</taxon>
        <taxon>Ponerini</taxon>
        <taxon>Harpegnathos</taxon>
    </lineage>
</organism>
<dbReference type="EMBL" id="GL448850">
    <property type="protein sequence ID" value="EFN83658.1"/>
    <property type="molecule type" value="Genomic_DNA"/>
</dbReference>
<feature type="non-terminal residue" evidence="1">
    <location>
        <position position="96"/>
    </location>
</feature>
<evidence type="ECO:0000313" key="1">
    <source>
        <dbReference type="EMBL" id="EFN83658.1"/>
    </source>
</evidence>
<name>E2BKX2_HARSA</name>
<accession>E2BKX2</accession>
<dbReference type="Gene3D" id="3.30.420.10">
    <property type="entry name" value="Ribonuclease H-like superfamily/Ribonuclease H"/>
    <property type="match status" value="1"/>
</dbReference>
<evidence type="ECO:0000313" key="2">
    <source>
        <dbReference type="Proteomes" id="UP000008237"/>
    </source>
</evidence>